<sequence>MSAHNELAQVEVDARTAAKGLARLIDRSYHQASDDDRPLIENLAGLLRHLSVANVALGTEIQHYLADAMQARDERDELRVRVDELEAELEELRELRDGVADGIAAACGGGS</sequence>
<reference evidence="2 3" key="1">
    <citation type="submission" date="2021-05" db="EMBL/GenBank/DDBJ databases">
        <title>Draft Genome Sequences of Clinical Respiratory Isolates of Mycobacterium goodii Recovered in Ireland.</title>
        <authorList>
            <person name="Flanagan P.R."/>
            <person name="Mok S."/>
            <person name="Roycroft E."/>
            <person name="Rogers T.R."/>
            <person name="Fitzgibbon M."/>
        </authorList>
    </citation>
    <scope>NUCLEOTIDE SEQUENCE [LARGE SCALE GENOMIC DNA]</scope>
    <source>
        <strain evidence="2 3">14IE55</strain>
    </source>
</reference>
<gene>
    <name evidence="2" type="ORF">KL859_14995</name>
</gene>
<accession>A0ABS6HQH5</accession>
<keyword evidence="3" id="KW-1185">Reference proteome</keyword>
<comment type="caution">
    <text evidence="2">The sequence shown here is derived from an EMBL/GenBank/DDBJ whole genome shotgun (WGS) entry which is preliminary data.</text>
</comment>
<proteinExistence type="predicted"/>
<evidence type="ECO:0000313" key="3">
    <source>
        <dbReference type="Proteomes" id="UP000696413"/>
    </source>
</evidence>
<protein>
    <submittedName>
        <fullName evidence="2">Uncharacterized protein</fullName>
    </submittedName>
</protein>
<name>A0ABS6HQH5_MYCGD</name>
<evidence type="ECO:0000313" key="2">
    <source>
        <dbReference type="EMBL" id="MBU8824170.1"/>
    </source>
</evidence>
<dbReference type="Proteomes" id="UP000696413">
    <property type="component" value="Unassembled WGS sequence"/>
</dbReference>
<keyword evidence="1" id="KW-0175">Coiled coil</keyword>
<organism evidence="2 3">
    <name type="scientific">Mycolicibacterium goodii</name>
    <name type="common">Mycobacterium goodii</name>
    <dbReference type="NCBI Taxonomy" id="134601"/>
    <lineage>
        <taxon>Bacteria</taxon>
        <taxon>Bacillati</taxon>
        <taxon>Actinomycetota</taxon>
        <taxon>Actinomycetes</taxon>
        <taxon>Mycobacteriales</taxon>
        <taxon>Mycobacteriaceae</taxon>
        <taxon>Mycolicibacterium</taxon>
    </lineage>
</organism>
<dbReference type="RefSeq" id="WP_214395015.1">
    <property type="nucleotide sequence ID" value="NZ_JAHBOL010000014.1"/>
</dbReference>
<feature type="coiled-coil region" evidence="1">
    <location>
        <begin position="61"/>
        <end position="102"/>
    </location>
</feature>
<dbReference type="EMBL" id="JAHBOM010000010">
    <property type="protein sequence ID" value="MBU8824170.1"/>
    <property type="molecule type" value="Genomic_DNA"/>
</dbReference>
<evidence type="ECO:0000256" key="1">
    <source>
        <dbReference type="SAM" id="Coils"/>
    </source>
</evidence>